<proteinExistence type="predicted"/>
<comment type="caution">
    <text evidence="1">The sequence shown here is derived from an EMBL/GenBank/DDBJ whole genome shotgun (WGS) entry which is preliminary data.</text>
</comment>
<organism evidence="1 2">
    <name type="scientific">Christiangramia forsetii</name>
    <dbReference type="NCBI Taxonomy" id="411153"/>
    <lineage>
        <taxon>Bacteria</taxon>
        <taxon>Pseudomonadati</taxon>
        <taxon>Bacteroidota</taxon>
        <taxon>Flavobacteriia</taxon>
        <taxon>Flavobacteriales</taxon>
        <taxon>Flavobacteriaceae</taxon>
        <taxon>Christiangramia</taxon>
    </lineage>
</organism>
<gene>
    <name evidence="1" type="ORF">GCM10011532_14600</name>
</gene>
<keyword evidence="2" id="KW-1185">Reference proteome</keyword>
<dbReference type="PROSITE" id="PS51257">
    <property type="entry name" value="PROKAR_LIPOPROTEIN"/>
    <property type="match status" value="1"/>
</dbReference>
<accession>A0ABQ1WL02</accession>
<evidence type="ECO:0000313" key="2">
    <source>
        <dbReference type="Proteomes" id="UP000605733"/>
    </source>
</evidence>
<evidence type="ECO:0008006" key="3">
    <source>
        <dbReference type="Google" id="ProtNLM"/>
    </source>
</evidence>
<sequence>MRAKIFIIIFLSFLILSCDSNDDETLVQPEIANITAELLYFKHEVDKENKTESLEYKIQINNLSSFGVKGVPKISTRRLNDPETTYTMLYLNNDIPCEFLEANSNCTVSHRIKETYNIDVTGPDGPKEIQMANFEYVVLEELR</sequence>
<reference evidence="2" key="1">
    <citation type="journal article" date="2019" name="Int. J. Syst. Evol. Microbiol.">
        <title>The Global Catalogue of Microorganisms (GCM) 10K type strain sequencing project: providing services to taxonomists for standard genome sequencing and annotation.</title>
        <authorList>
            <consortium name="The Broad Institute Genomics Platform"/>
            <consortium name="The Broad Institute Genome Sequencing Center for Infectious Disease"/>
            <person name="Wu L."/>
            <person name="Ma J."/>
        </authorList>
    </citation>
    <scope>NUCLEOTIDE SEQUENCE [LARGE SCALE GENOMIC DNA]</scope>
    <source>
        <strain evidence="2">CGMCC 1.15422</strain>
    </source>
</reference>
<protein>
    <recommendedName>
        <fullName evidence="3">Lipoprotein</fullName>
    </recommendedName>
</protein>
<name>A0ABQ1WL02_9FLAO</name>
<dbReference type="Proteomes" id="UP000605733">
    <property type="component" value="Unassembled WGS sequence"/>
</dbReference>
<dbReference type="RefSeq" id="WP_011710886.1">
    <property type="nucleotide sequence ID" value="NZ_BMIX01000002.1"/>
</dbReference>
<dbReference type="EMBL" id="BMIX01000002">
    <property type="protein sequence ID" value="GGG32173.1"/>
    <property type="molecule type" value="Genomic_DNA"/>
</dbReference>
<evidence type="ECO:0000313" key="1">
    <source>
        <dbReference type="EMBL" id="GGG32173.1"/>
    </source>
</evidence>